<dbReference type="STRING" id="545694.TREPR_1794"/>
<dbReference type="Pfam" id="PF13173">
    <property type="entry name" value="AAA_14"/>
    <property type="match status" value="1"/>
</dbReference>
<feature type="domain" description="AAA" evidence="1">
    <location>
        <begin position="41"/>
        <end position="170"/>
    </location>
</feature>
<dbReference type="PANTHER" id="PTHR33295">
    <property type="entry name" value="ATPASE"/>
    <property type="match status" value="1"/>
</dbReference>
<feature type="domain" description="DUF4143" evidence="2">
    <location>
        <begin position="225"/>
        <end position="371"/>
    </location>
</feature>
<protein>
    <submittedName>
        <fullName evidence="3">ATPase</fullName>
    </submittedName>
</protein>
<reference evidence="4" key="1">
    <citation type="submission" date="2009-12" db="EMBL/GenBank/DDBJ databases">
        <title>Complete sequence of Treponema primitia strain ZAS-2.</title>
        <authorList>
            <person name="Tetu S.G."/>
            <person name="Matson E."/>
            <person name="Ren Q."/>
            <person name="Seshadri R."/>
            <person name="Elbourne L."/>
            <person name="Hassan K.A."/>
            <person name="Durkin A."/>
            <person name="Radune D."/>
            <person name="Mohamoud Y."/>
            <person name="Shay R."/>
            <person name="Jin S."/>
            <person name="Zhang X."/>
            <person name="Lucey K."/>
            <person name="Ballor N.R."/>
            <person name="Ottesen E."/>
            <person name="Rosenthal R."/>
            <person name="Allen A."/>
            <person name="Leadbetter J.R."/>
            <person name="Paulsen I.T."/>
        </authorList>
    </citation>
    <scope>NUCLEOTIDE SEQUENCE [LARGE SCALE GENOMIC DNA]</scope>
    <source>
        <strain evidence="4">ATCC BAA-887 / DSM 12427 / ZAS-2</strain>
    </source>
</reference>
<dbReference type="Pfam" id="PF13635">
    <property type="entry name" value="DUF4143"/>
    <property type="match status" value="1"/>
</dbReference>
<gene>
    <name evidence="3" type="ordered locus">TREPR_1794</name>
</gene>
<reference evidence="3 4" key="2">
    <citation type="journal article" date="2011" name="ISME J.">
        <title>RNA-seq reveals cooperative metabolic interactions between two termite-gut spirochete species in co-culture.</title>
        <authorList>
            <person name="Rosenthal A.Z."/>
            <person name="Matson E.G."/>
            <person name="Eldar A."/>
            <person name="Leadbetter J.R."/>
        </authorList>
    </citation>
    <scope>NUCLEOTIDE SEQUENCE [LARGE SCALE GENOMIC DNA]</scope>
    <source>
        <strain evidence="4">ATCC BAA-887 / DSM 12427 / ZAS-2</strain>
    </source>
</reference>
<dbReference type="HOGENOM" id="CLU_041527_1_1_12"/>
<dbReference type="Proteomes" id="UP000009223">
    <property type="component" value="Chromosome"/>
</dbReference>
<evidence type="ECO:0000313" key="4">
    <source>
        <dbReference type="Proteomes" id="UP000009223"/>
    </source>
</evidence>
<evidence type="ECO:0000259" key="2">
    <source>
        <dbReference type="Pfam" id="PF13635"/>
    </source>
</evidence>
<dbReference type="AlphaFoldDB" id="F5YLZ8"/>
<dbReference type="PANTHER" id="PTHR33295:SF20">
    <property type="entry name" value="ATPASE"/>
    <property type="match status" value="1"/>
</dbReference>
<dbReference type="InterPro" id="IPR025420">
    <property type="entry name" value="DUF4143"/>
</dbReference>
<dbReference type="EMBL" id="CP001843">
    <property type="protein sequence ID" value="AEF86735.1"/>
    <property type="molecule type" value="Genomic_DNA"/>
</dbReference>
<sequence length="432" mass="50186">MSIIFDDLLDKSRLIEYYYTMKIERESYLSQIRPFINTPFIKVLTGIRRCGKSTILELLKDELIASGINEKAVVHINLELYSIEDILIPEKLVKEITERLEISPKIYLLLDEVQLLSGWERVINSFFAAKNADIFITGSNSTLLSSELATLLSGRYVQFTIRPLSFAEYLTFIRDIRNSSISDPTAHIWDYIKLGGFPTIHYFKEMNSALIYKAVSDIYSTVVLKDVMQRNGLRNTDMLERVVRFVFDNVGKLFSARSISGYFTSHGRKLSVDTILDYITALERAYIIEKVHRYDIKGKKLLNLQEKYFVSDVSFIHALLGYDDNRIAGIMENIVYNELRRKGWEVFTGQLNDKEIDFVCTKQNEKMYIQVTYIINNDLKIIEREFGNLLKIKDQFPKYVVSLDKNRTSSVEGVQHIYLPDFLLMENADYKS</sequence>
<dbReference type="eggNOG" id="COG1373">
    <property type="taxonomic scope" value="Bacteria"/>
</dbReference>
<accession>F5YLZ8</accession>
<dbReference type="SUPFAM" id="SSF52540">
    <property type="entry name" value="P-loop containing nucleoside triphosphate hydrolases"/>
    <property type="match status" value="1"/>
</dbReference>
<dbReference type="OrthoDB" id="9801684at2"/>
<dbReference type="KEGG" id="tpi:TREPR_1794"/>
<organism evidence="3 4">
    <name type="scientific">Treponema primitia (strain ATCC BAA-887 / DSM 12427 / ZAS-2)</name>
    <dbReference type="NCBI Taxonomy" id="545694"/>
    <lineage>
        <taxon>Bacteria</taxon>
        <taxon>Pseudomonadati</taxon>
        <taxon>Spirochaetota</taxon>
        <taxon>Spirochaetia</taxon>
        <taxon>Spirochaetales</taxon>
        <taxon>Treponemataceae</taxon>
        <taxon>Treponema</taxon>
    </lineage>
</organism>
<dbReference type="InterPro" id="IPR027417">
    <property type="entry name" value="P-loop_NTPase"/>
</dbReference>
<evidence type="ECO:0000259" key="1">
    <source>
        <dbReference type="Pfam" id="PF13173"/>
    </source>
</evidence>
<proteinExistence type="predicted"/>
<evidence type="ECO:0000313" key="3">
    <source>
        <dbReference type="EMBL" id="AEF86735.1"/>
    </source>
</evidence>
<name>F5YLZ8_TREPZ</name>
<dbReference type="InterPro" id="IPR041682">
    <property type="entry name" value="AAA_14"/>
</dbReference>
<keyword evidence="4" id="KW-1185">Reference proteome</keyword>